<dbReference type="AlphaFoldDB" id="A0A1I0W0S3"/>
<dbReference type="SUPFAM" id="SSF160574">
    <property type="entry name" value="BT0923-like"/>
    <property type="match status" value="1"/>
</dbReference>
<dbReference type="EMBL" id="FOKK01000001">
    <property type="protein sequence ID" value="SFA81536.1"/>
    <property type="molecule type" value="Genomic_DNA"/>
</dbReference>
<gene>
    <name evidence="3" type="ORF">SAMN04489723_101456</name>
</gene>
<reference evidence="3 4" key="1">
    <citation type="submission" date="2016-10" db="EMBL/GenBank/DDBJ databases">
        <authorList>
            <person name="de Groot N.N."/>
        </authorList>
    </citation>
    <scope>NUCLEOTIDE SEQUENCE [LARGE SCALE GENOMIC DNA]</scope>
    <source>
        <strain evidence="3 4">DSM 23399</strain>
    </source>
</reference>
<organism evidence="3 4">
    <name type="scientific">Algoriphagus aquimarinus</name>
    <dbReference type="NCBI Taxonomy" id="237018"/>
    <lineage>
        <taxon>Bacteria</taxon>
        <taxon>Pseudomonadati</taxon>
        <taxon>Bacteroidota</taxon>
        <taxon>Cytophagia</taxon>
        <taxon>Cytophagales</taxon>
        <taxon>Cyclobacteriaceae</taxon>
        <taxon>Algoriphagus</taxon>
    </lineage>
</organism>
<dbReference type="InterPro" id="IPR021533">
    <property type="entry name" value="PepSY-like"/>
</dbReference>
<evidence type="ECO:0000256" key="1">
    <source>
        <dbReference type="SAM" id="SignalP"/>
    </source>
</evidence>
<dbReference type="OrthoDB" id="1121502at2"/>
<dbReference type="STRING" id="237018.SAMN04489723_101456"/>
<dbReference type="RefSeq" id="WP_092894539.1">
    <property type="nucleotide sequence ID" value="NZ_FOKK01000001.1"/>
</dbReference>
<evidence type="ECO:0000313" key="3">
    <source>
        <dbReference type="EMBL" id="SFA81536.1"/>
    </source>
</evidence>
<dbReference type="Proteomes" id="UP000198790">
    <property type="component" value="Unassembled WGS sequence"/>
</dbReference>
<proteinExistence type="predicted"/>
<name>A0A1I0W0S3_9BACT</name>
<evidence type="ECO:0000259" key="2">
    <source>
        <dbReference type="Pfam" id="PF11396"/>
    </source>
</evidence>
<feature type="domain" description="Putative beta-lactamase-inhibitor-like PepSY-like" evidence="2">
    <location>
        <begin position="55"/>
        <end position="143"/>
    </location>
</feature>
<dbReference type="Gene3D" id="3.10.450.360">
    <property type="match status" value="1"/>
</dbReference>
<evidence type="ECO:0000313" key="4">
    <source>
        <dbReference type="Proteomes" id="UP000198790"/>
    </source>
</evidence>
<sequence>MKKQFTILATAITLISTGTFAQDINPNQVPSVVANSFKREFPKASDIEWELDGQNYNVDFEIGWGTDHEIWYDAAGYMLKHEEEIPKGELPKSVATTIDSEFKDLRIDEAKKITEGKQVTYEVELENFTEEWKVFFSSTGEVLHKIND</sequence>
<protein>
    <submittedName>
        <fullName evidence="3">Putative beta-lactamase-inhibitor-like, PepSY-like</fullName>
    </submittedName>
</protein>
<accession>A0A1I0W0S3</accession>
<feature type="chain" id="PRO_5011498044" evidence="1">
    <location>
        <begin position="22"/>
        <end position="148"/>
    </location>
</feature>
<keyword evidence="4" id="KW-1185">Reference proteome</keyword>
<feature type="signal peptide" evidence="1">
    <location>
        <begin position="1"/>
        <end position="21"/>
    </location>
</feature>
<keyword evidence="1" id="KW-0732">Signal</keyword>
<dbReference type="Pfam" id="PF11396">
    <property type="entry name" value="PepSY_like"/>
    <property type="match status" value="1"/>
</dbReference>